<accession>A0A252CEY4</accession>
<gene>
    <name evidence="1" type="ORF">BZZ03_00045</name>
</gene>
<dbReference type="EMBL" id="MUIZ01000001">
    <property type="protein sequence ID" value="OUK05147.1"/>
    <property type="molecule type" value="Genomic_DNA"/>
</dbReference>
<name>A0A252CEY4_9LACT</name>
<dbReference type="RefSeq" id="WP_198943941.1">
    <property type="nucleotide sequence ID" value="NZ_MUIZ01000001.1"/>
</dbReference>
<evidence type="ECO:0000313" key="1">
    <source>
        <dbReference type="EMBL" id="OUK05147.1"/>
    </source>
</evidence>
<sequence length="104" mass="12465">MCTEINGKQLKSSFWLDFSIAEYFGSKAILNYYYRAMQDWGTDVSYAKELVLVLNHKIAQYYEKMPLFAELYYDLWEKADEQCRTYFSEPGRESSLEEYLNFLD</sequence>
<comment type="caution">
    <text evidence="1">The sequence shown here is derived from an EMBL/GenBank/DDBJ whole genome shotgun (WGS) entry which is preliminary data.</text>
</comment>
<reference evidence="1 2" key="1">
    <citation type="submission" date="2017-02" db="EMBL/GenBank/DDBJ databases">
        <authorList>
            <person name="Peterson S.W."/>
        </authorList>
    </citation>
    <scope>NUCLEOTIDE SEQUENCE [LARGE SCALE GENOMIC DNA]</scope>
    <source>
        <strain evidence="1">159469</strain>
    </source>
</reference>
<dbReference type="AlphaFoldDB" id="A0A252CEY4"/>
<proteinExistence type="predicted"/>
<evidence type="ECO:0000313" key="2">
    <source>
        <dbReference type="Proteomes" id="UP000194606"/>
    </source>
</evidence>
<protein>
    <submittedName>
        <fullName evidence="1">Uncharacterized protein</fullName>
    </submittedName>
</protein>
<organism evidence="1 2">
    <name type="scientific">Lactococcus petauri</name>
    <dbReference type="NCBI Taxonomy" id="1940789"/>
    <lineage>
        <taxon>Bacteria</taxon>
        <taxon>Bacillati</taxon>
        <taxon>Bacillota</taxon>
        <taxon>Bacilli</taxon>
        <taxon>Lactobacillales</taxon>
        <taxon>Streptococcaceae</taxon>
        <taxon>Lactococcus</taxon>
    </lineage>
</organism>
<dbReference type="Proteomes" id="UP000194606">
    <property type="component" value="Unassembled WGS sequence"/>
</dbReference>